<feature type="domain" description="GAG-pre-integrase" evidence="3">
    <location>
        <begin position="901"/>
        <end position="954"/>
    </location>
</feature>
<dbReference type="Pfam" id="PF13976">
    <property type="entry name" value="gag_pre-integrs"/>
    <property type="match status" value="1"/>
</dbReference>
<organism evidence="4 5">
    <name type="scientific">Tanacetum coccineum</name>
    <dbReference type="NCBI Taxonomy" id="301880"/>
    <lineage>
        <taxon>Eukaryota</taxon>
        <taxon>Viridiplantae</taxon>
        <taxon>Streptophyta</taxon>
        <taxon>Embryophyta</taxon>
        <taxon>Tracheophyta</taxon>
        <taxon>Spermatophyta</taxon>
        <taxon>Magnoliopsida</taxon>
        <taxon>eudicotyledons</taxon>
        <taxon>Gunneridae</taxon>
        <taxon>Pentapetalae</taxon>
        <taxon>asterids</taxon>
        <taxon>campanulids</taxon>
        <taxon>Asterales</taxon>
        <taxon>Asteraceae</taxon>
        <taxon>Asteroideae</taxon>
        <taxon>Anthemideae</taxon>
        <taxon>Anthemidinae</taxon>
        <taxon>Tanacetum</taxon>
    </lineage>
</organism>
<feature type="domain" description="Reverse transcriptase Ty1/copia-type" evidence="2">
    <location>
        <begin position="1036"/>
        <end position="1125"/>
    </location>
</feature>
<reference evidence="4" key="2">
    <citation type="submission" date="2022-01" db="EMBL/GenBank/DDBJ databases">
        <authorList>
            <person name="Yamashiro T."/>
            <person name="Shiraishi A."/>
            <person name="Satake H."/>
            <person name="Nakayama K."/>
        </authorList>
    </citation>
    <scope>NUCLEOTIDE SEQUENCE</scope>
</reference>
<dbReference type="Pfam" id="PF07727">
    <property type="entry name" value="RVT_2"/>
    <property type="match status" value="1"/>
</dbReference>
<dbReference type="InterPro" id="IPR025724">
    <property type="entry name" value="GAG-pre-integrase_dom"/>
</dbReference>
<comment type="caution">
    <text evidence="4">The sequence shown here is derived from an EMBL/GenBank/DDBJ whole genome shotgun (WGS) entry which is preliminary data.</text>
</comment>
<feature type="coiled-coil region" evidence="1">
    <location>
        <begin position="197"/>
        <end position="224"/>
    </location>
</feature>
<evidence type="ECO:0000259" key="3">
    <source>
        <dbReference type="Pfam" id="PF13976"/>
    </source>
</evidence>
<dbReference type="CDD" id="cd09272">
    <property type="entry name" value="RNase_HI_RT_Ty1"/>
    <property type="match status" value="1"/>
</dbReference>
<evidence type="ECO:0000256" key="1">
    <source>
        <dbReference type="SAM" id="Coils"/>
    </source>
</evidence>
<evidence type="ECO:0000313" key="5">
    <source>
        <dbReference type="Proteomes" id="UP001151760"/>
    </source>
</evidence>
<evidence type="ECO:0000313" key="4">
    <source>
        <dbReference type="EMBL" id="GJS92351.1"/>
    </source>
</evidence>
<protein>
    <submittedName>
        <fullName evidence="4">Retrovirus-related pol polyprotein from transposon TNT 1-94</fullName>
    </submittedName>
</protein>
<dbReference type="PANTHER" id="PTHR11439:SF483">
    <property type="entry name" value="PEPTIDE SYNTHASE GLIP-LIKE, PUTATIVE (AFU_ORTHOLOGUE AFUA_3G12920)-RELATED"/>
    <property type="match status" value="1"/>
</dbReference>
<accession>A0ABQ4ZSB6</accession>
<keyword evidence="1" id="KW-0175">Coiled coil</keyword>
<gene>
    <name evidence="4" type="ORF">Tco_0799319</name>
</gene>
<proteinExistence type="predicted"/>
<dbReference type="Proteomes" id="UP001151760">
    <property type="component" value="Unassembled WGS sequence"/>
</dbReference>
<dbReference type="InterPro" id="IPR013103">
    <property type="entry name" value="RVT_2"/>
</dbReference>
<evidence type="ECO:0000259" key="2">
    <source>
        <dbReference type="Pfam" id="PF07727"/>
    </source>
</evidence>
<reference evidence="4" key="1">
    <citation type="journal article" date="2022" name="Int. J. Mol. Sci.">
        <title>Draft Genome of Tanacetum Coccineum: Genomic Comparison of Closely Related Tanacetum-Family Plants.</title>
        <authorList>
            <person name="Yamashiro T."/>
            <person name="Shiraishi A."/>
            <person name="Nakayama K."/>
            <person name="Satake H."/>
        </authorList>
    </citation>
    <scope>NUCLEOTIDE SEQUENCE</scope>
</reference>
<feature type="coiled-coil region" evidence="1">
    <location>
        <begin position="533"/>
        <end position="560"/>
    </location>
</feature>
<sequence>MHANPGQARQIKCYNYNEIGHIARNYTQPKQPQNSKYFKDKMLLIQAYENEVALDEEQLLFLAGGHDNVVDEDVDEQPGQDLTLNIDNVFQADDCDAFDSDVDGAPTAQTMFMANLLSADPVYDEVSPSYDSDILSEVPDHDNFQDAGEHHEVHKMHDDVQLNYVVESHTDYASDSNIIPYDQYIKDNAVSVEKVVNASLTAKLATYKEQVELYERRAKFELTEREQKIDEQLRIVITDHNIKEENLKRELHSIKMKLNSTINHNKSMVEEVTSLKKDFKQKENKYLEEFLDMKALKEKVEDRLFKQDQSLQTVHMLCKLKPHCDEQKKVAIGYKNPLYLTRAKQVQPALYNGHEIIKTHHDPAIVHDSEDTLEIAETTRKQMNEKMKDPECVKKKVKIAPHDYSKENYLATFTPHKQLTPEQIFWSKDLIKMKAEALKEQTTTSRPIKALTVYPPNTPATLVPRVLPTKSQVKINIFALIQLFLEFEKTCKKRITPTGLTKGERGFEQTKECYLTEVIPFFKTLKEHFEGIQKALTKEIKEMKEIFEELEAEVDQNVVNRKHDEIERKNLLIANDNLIADCLSKEVFYIATNSELTVSRFTEMHDAHTVVQARCLELEAELSKLHDKVQKDDHTELVKRFSNLEVNHLNLQLKYQNLKESFGNNTSPPARETPDFDSVFVLGKMKVPSNERTIVWKPKQVKNVWKATGKLLTNVGYQWKPTGRKFTLGEQCPLTRLTKSNVVPAKKTKNISANNTMITGKLSHTSQKPLTRYQRRNQQYQAVPVSIPTLPTNQAIATNITYVNQLDPNQDWGSNFPNSPSSSVFKCRFGNDHFGAIMGYRDYVIGDSVISRVYYVEGLGHNLFSVGKFYDSDLEVAFRKHSCYVHDTDGVELIKDSRGSNLYTISVKDIMKSSPIFLLSKASKNKSWLWHRRLNHLNFGTINDLARNDLARGLVPNPVLAAPYVPRTNKELEILFQPILDEYLEPPRDERPVSPAPAVPVSVNSIGVAVGSTIIEDNPFAPVDINPFVNVFAPEPSSEASSSGDWIYKVKLDEYGDVLKNKARLVAKGYRQEEGIDFEESFAPVECIEDIRIFITNAASKNMTIYQMDVKTTFLNGELKEEVYAPRAWYDTLSRFLLDNKFLRKFGMDSCDPVDTPMVDRLKLDEDPLGIPVDQTQFHSMVGSLMYLTASRPGLVFTVCMCTRYQASPSKKHLKALKQVFRYLRGTINWGLWYSKDTAIALTAYADADHAGCQDTRRRTLGSAQFLGDKLIPLYCDNRSAIALCCNNVQHSRSKQIDIRHHFNREQVEKGVVELYFVTTDYLLADIFTKALLREQFEFLLPRLGMKSMTPETFKRILEGEDV</sequence>
<dbReference type="PANTHER" id="PTHR11439">
    <property type="entry name" value="GAG-POL-RELATED RETROTRANSPOSON"/>
    <property type="match status" value="1"/>
</dbReference>
<keyword evidence="5" id="KW-1185">Reference proteome</keyword>
<dbReference type="EMBL" id="BQNB010011576">
    <property type="protein sequence ID" value="GJS92351.1"/>
    <property type="molecule type" value="Genomic_DNA"/>
</dbReference>
<name>A0ABQ4ZSB6_9ASTR</name>